<evidence type="ECO:0000313" key="1">
    <source>
        <dbReference type="EMBL" id="QNO18993.1"/>
    </source>
</evidence>
<evidence type="ECO:0000313" key="2">
    <source>
        <dbReference type="Proteomes" id="UP000516046"/>
    </source>
</evidence>
<gene>
    <name evidence="1" type="ORF">H6X83_05045</name>
</gene>
<dbReference type="AlphaFoldDB" id="A0A7G9WJY1"/>
<dbReference type="Proteomes" id="UP000516046">
    <property type="component" value="Chromosome"/>
</dbReference>
<accession>A0A7G9WJY1</accession>
<reference evidence="1 2" key="1">
    <citation type="submission" date="2020-08" db="EMBL/GenBank/DDBJ databases">
        <authorList>
            <person name="Ren C."/>
            <person name="Gu Y."/>
            <person name="Xu Y."/>
        </authorList>
    </citation>
    <scope>NUCLEOTIDE SEQUENCE [LARGE SCALE GENOMIC DNA]</scope>
    <source>
        <strain evidence="1 2">LBM18003</strain>
    </source>
</reference>
<dbReference type="KEGG" id="caml:H6X83_05045"/>
<dbReference type="RefSeq" id="WP_212508063.1">
    <property type="nucleotide sequence ID" value="NZ_CP060696.1"/>
</dbReference>
<sequence length="71" mass="7693">MRTAIATIDTDAGTMTIYYNGKGEALTAETADGNTVDECEYTAQSLQDAQDAARMMWGYDGGNVWGYQEIA</sequence>
<dbReference type="EMBL" id="CP060696">
    <property type="protein sequence ID" value="QNO18993.1"/>
    <property type="molecule type" value="Genomic_DNA"/>
</dbReference>
<organism evidence="1 2">
    <name type="scientific">Caproicibacterium amylolyticum</name>
    <dbReference type="NCBI Taxonomy" id="2766537"/>
    <lineage>
        <taxon>Bacteria</taxon>
        <taxon>Bacillati</taxon>
        <taxon>Bacillota</taxon>
        <taxon>Clostridia</taxon>
        <taxon>Eubacteriales</taxon>
        <taxon>Oscillospiraceae</taxon>
        <taxon>Caproicibacterium</taxon>
    </lineage>
</organism>
<protein>
    <submittedName>
        <fullName evidence="1">Uncharacterized protein</fullName>
    </submittedName>
</protein>
<name>A0A7G9WJY1_9FIRM</name>
<proteinExistence type="predicted"/>
<keyword evidence="2" id="KW-1185">Reference proteome</keyword>